<dbReference type="OrthoDB" id="10257471at2759"/>
<dbReference type="InterPro" id="IPR057207">
    <property type="entry name" value="FBXL15_LRR"/>
</dbReference>
<dbReference type="AlphaFoldDB" id="A0A1S4ASW4"/>
<evidence type="ECO:0000313" key="3">
    <source>
        <dbReference type="Proteomes" id="UP000790787"/>
    </source>
</evidence>
<name>A0A1S4ASW4_TOBAC</name>
<dbReference type="InterPro" id="IPR006553">
    <property type="entry name" value="Leu-rich_rpt_Cys-con_subtyp"/>
</dbReference>
<dbReference type="RefSeq" id="XP_016479681.1">
    <property type="nucleotide sequence ID" value="XM_016624195.1"/>
</dbReference>
<dbReference type="PaxDb" id="4097-A0A1S4ASW4"/>
<feature type="region of interest" description="Disordered" evidence="1">
    <location>
        <begin position="290"/>
        <end position="353"/>
    </location>
</feature>
<dbReference type="GO" id="GO:0019005">
    <property type="term" value="C:SCF ubiquitin ligase complex"/>
    <property type="evidence" value="ECO:0000318"/>
    <property type="project" value="GO_Central"/>
</dbReference>
<reference key="1">
    <citation type="journal article" date="2014" name="Nat. Commun.">
        <title>The tobacco genome sequence and its comparison with those of tomato and potato.</title>
        <authorList>
            <person name="Sierro N."/>
            <person name="Battey J.N."/>
            <person name="Ouadi S."/>
            <person name="Bakaher N."/>
            <person name="Bovet L."/>
            <person name="Willig A."/>
            <person name="Goepfert S."/>
            <person name="Peitsch M.C."/>
            <person name="Ivanov N.V."/>
        </authorList>
    </citation>
    <scope>NUCLEOTIDE SEQUENCE [LARGE SCALE GENOMIC DNA]</scope>
    <source>
        <strain>cv. TN90</strain>
    </source>
</reference>
<feature type="region of interest" description="Disordered" evidence="1">
    <location>
        <begin position="182"/>
        <end position="244"/>
    </location>
</feature>
<feature type="compositionally biased region" description="Basic and acidic residues" evidence="1">
    <location>
        <begin position="336"/>
        <end position="350"/>
    </location>
</feature>
<dbReference type="FunFam" id="3.80.10.10:FF:001486">
    <property type="entry name" value="DNA repair protein rhp7 isoform A"/>
    <property type="match status" value="1"/>
</dbReference>
<evidence type="ECO:0000313" key="5">
    <source>
        <dbReference type="RefSeq" id="XP_016479682.1"/>
    </source>
</evidence>
<dbReference type="InterPro" id="IPR032675">
    <property type="entry name" value="LRR_dom_sf"/>
</dbReference>
<evidence type="ECO:0000259" key="2">
    <source>
        <dbReference type="Pfam" id="PF25372"/>
    </source>
</evidence>
<reference evidence="4 5" key="2">
    <citation type="submission" date="2025-04" db="UniProtKB">
        <authorList>
            <consortium name="RefSeq"/>
        </authorList>
    </citation>
    <scope>IDENTIFICATION</scope>
</reference>
<evidence type="ECO:0000313" key="4">
    <source>
        <dbReference type="RefSeq" id="XP_016479681.1"/>
    </source>
</evidence>
<dbReference type="SUPFAM" id="SSF52047">
    <property type="entry name" value="RNI-like"/>
    <property type="match status" value="2"/>
</dbReference>
<organism evidence="4">
    <name type="scientific">Nicotiana tabacum</name>
    <name type="common">Common tobacco</name>
    <dbReference type="NCBI Taxonomy" id="4097"/>
    <lineage>
        <taxon>Eukaryota</taxon>
        <taxon>Viridiplantae</taxon>
        <taxon>Streptophyta</taxon>
        <taxon>Embryophyta</taxon>
        <taxon>Tracheophyta</taxon>
        <taxon>Spermatophyta</taxon>
        <taxon>Magnoliopsida</taxon>
        <taxon>eudicotyledons</taxon>
        <taxon>Gunneridae</taxon>
        <taxon>Pentapetalae</taxon>
        <taxon>asterids</taxon>
        <taxon>lamiids</taxon>
        <taxon>Solanales</taxon>
        <taxon>Solanaceae</taxon>
        <taxon>Nicotianoideae</taxon>
        <taxon>Nicotianeae</taxon>
        <taxon>Nicotiana</taxon>
    </lineage>
</organism>
<dbReference type="SMART" id="SM00367">
    <property type="entry name" value="LRR_CC"/>
    <property type="match status" value="6"/>
</dbReference>
<protein>
    <recommendedName>
        <fullName evidence="2">F-box/LRR-repeat protein 15-like leucin rich repeat domain-containing protein</fullName>
    </recommendedName>
</protein>
<dbReference type="SMR" id="A0A1S4ASW4"/>
<dbReference type="Gene3D" id="3.80.10.10">
    <property type="entry name" value="Ribonuclease Inhibitor"/>
    <property type="match status" value="3"/>
</dbReference>
<dbReference type="GeneID" id="107800926"/>
<accession>A0A1S4ASW4</accession>
<dbReference type="Pfam" id="PF25372">
    <property type="entry name" value="DUF7885"/>
    <property type="match status" value="1"/>
</dbReference>
<evidence type="ECO:0000256" key="1">
    <source>
        <dbReference type="SAM" id="MobiDB-lite"/>
    </source>
</evidence>
<dbReference type="KEGG" id="nta:107800926"/>
<dbReference type="PANTHER" id="PTHR13318">
    <property type="entry name" value="PARTNER OF PAIRED, ISOFORM B-RELATED"/>
    <property type="match status" value="1"/>
</dbReference>
<proteinExistence type="predicted"/>
<keyword evidence="3" id="KW-1185">Reference proteome</keyword>
<gene>
    <name evidence="4 5" type="primary">LOC107800926</name>
</gene>
<dbReference type="Proteomes" id="UP000790787">
    <property type="component" value="Chromosome 2"/>
</dbReference>
<dbReference type="GO" id="GO:0031146">
    <property type="term" value="P:SCF-dependent proteasomal ubiquitin-dependent protein catabolic process"/>
    <property type="evidence" value="ECO:0000318"/>
    <property type="project" value="GO_Central"/>
</dbReference>
<dbReference type="OMA" id="WHSEGIE"/>
<dbReference type="PANTHER" id="PTHR13318:SF101">
    <property type="entry name" value="F-BOX_LRR PROTEIN"/>
    <property type="match status" value="1"/>
</dbReference>
<feature type="domain" description="F-box/LRR-repeat protein 15-like leucin rich repeat" evidence="2">
    <location>
        <begin position="713"/>
        <end position="850"/>
    </location>
</feature>
<feature type="compositionally biased region" description="Basic and acidic residues" evidence="1">
    <location>
        <begin position="198"/>
        <end position="208"/>
    </location>
</feature>
<dbReference type="STRING" id="4097.A0A1S4ASW4"/>
<dbReference type="RefSeq" id="XP_016479682.1">
    <property type="nucleotide sequence ID" value="XM_016624196.1"/>
</dbReference>
<sequence>MAILRSREVTPALKPKAFSKTLENVTVLEPATPSKSLETSSQSYCNMTPISCSSASRSVSHIVAPRRSLRLASKTGFSEILSSKGNNKDFEIYNECNGESLKRDIDVENTVLDEDKNLGVWHSEGIEEIGLNKSDVIGNSACCEERTEYAKKGKGKKKRSIEVQGEGNTKFVSLRSGKKISKRALEETSGGSVGETGSVEKDCDEKLSQGKLSEGMSSSCDSEGALSNKLGTSSDEPSIVKRRRFSREEKCKGTVYDQGLSVVHSVNLESEETFGMPIEDTVPQSACFPETADMDNHGDEQAASVQNGNSKTRRRLSREEKGKKVMAGYDLPHGLDTLEGKSKQGAEKPITDIVSRDINFSEDMTSSQDGEQVADANASVTATRVSTSRRRFRDIARRNASRFAHFSSQTEQDINATAEEIPQEEVNTEEREDWPGPFSTAMKIIRDRETNIKRQQSSFSEKSKIELVWVSKKDQQCQSRKLVVPSLQDLCMCILVKNADAITSLDCVPDALRHRICQTLCDSRKMTYQFFDLLTRGSPTEIRIKDCSWLDEEKFTQTFEACDTSNLVVLQLDQCGRCIPDYILLATLARCPNNLPALTTLSLKGACRLSDSGLTAIISAAPCLRSMNLSQCSLLTCDGISCLSDSLGSVLRELYLDDCEAIDPMLILPALLKLEHLEVLSVAGIQTVCDAFIKEFVIHRGQSLREIVLKGCTQLTDCSLKEIAQSCPGLRAIDLSNLRKLTDSAIGHLATGCRAVDKLKLCRNAFSDEAVAAYVETSGESLKELSLNFVSKVSHNTAISLAKCSKNLISLDLSWCRNLANEALGLIVDSCLSLEVLKLFGCTQVTNVFLDGHSNPKVQIIGLKMTPILQHIEAPDSLQQGPLRYSAVSSLF</sequence>